<dbReference type="PROSITE" id="PS51782">
    <property type="entry name" value="LYSM"/>
    <property type="match status" value="1"/>
</dbReference>
<dbReference type="CDD" id="cd00118">
    <property type="entry name" value="LysM"/>
    <property type="match status" value="1"/>
</dbReference>
<dbReference type="InterPro" id="IPR050979">
    <property type="entry name" value="LD-transpeptidase"/>
</dbReference>
<evidence type="ECO:0000256" key="5">
    <source>
        <dbReference type="ARBA" id="ARBA00022801"/>
    </source>
</evidence>
<dbReference type="PATRIC" id="fig|1304275.5.peg.1691"/>
<evidence type="ECO:0000256" key="9">
    <source>
        <dbReference type="PROSITE-ProRule" id="PRU01373"/>
    </source>
</evidence>
<evidence type="ECO:0000256" key="7">
    <source>
        <dbReference type="ARBA" id="ARBA00022984"/>
    </source>
</evidence>
<keyword evidence="5" id="KW-0378">Hydrolase</keyword>
<sequence length="327" mass="35424">MSLLRLVARLACLCLVVAITTPALAAVYDMPPPGSDVVGKLQHIKTKKSDTFVALARKYDVGYRDLREANPNVDPWLPGDGTPLVIPTEYVLPNVPRKGIVINLPEMRIYYFPPKGSKYAGKVFTFPVGIGRQGWATPVTHTHVAQKIPNPTWTPPASIKAEHAKKGDPLPDVVPAGPNNPLGQYALRLGLPSYLIHGTNKPAGIGMHVSHGCIRLFPEDISTLFALVPKGTPVNIVSEPYKVGWQGNTLMMEVHPPHPEGDSKPVQSYTPWVQALIAATKDEPKAPVDWETAEKVVQQGRGIPEAIGTDPRKHNPNTTSHSDAASS</sequence>
<feature type="region of interest" description="Disordered" evidence="10">
    <location>
        <begin position="297"/>
        <end position="327"/>
    </location>
</feature>
<keyword evidence="11" id="KW-0732">Signal</keyword>
<keyword evidence="6 9" id="KW-0133">Cell shape</keyword>
<dbReference type="EMBL" id="APNK01000009">
    <property type="protein sequence ID" value="KEZ77801.1"/>
    <property type="molecule type" value="Genomic_DNA"/>
</dbReference>
<evidence type="ECO:0000256" key="6">
    <source>
        <dbReference type="ARBA" id="ARBA00022960"/>
    </source>
</evidence>
<feature type="signal peptide" evidence="11">
    <location>
        <begin position="1"/>
        <end position="25"/>
    </location>
</feature>
<feature type="domain" description="LysM" evidence="12">
    <location>
        <begin position="42"/>
        <end position="86"/>
    </location>
</feature>
<dbReference type="STRING" id="1304275.C41B8_08295"/>
<evidence type="ECO:0000256" key="8">
    <source>
        <dbReference type="ARBA" id="ARBA00023316"/>
    </source>
</evidence>
<dbReference type="InterPro" id="IPR038063">
    <property type="entry name" value="Transpep_catalytic_dom"/>
</dbReference>
<dbReference type="OrthoDB" id="9787225at2"/>
<proteinExistence type="inferred from homology"/>
<feature type="compositionally biased region" description="Polar residues" evidence="10">
    <location>
        <begin position="316"/>
        <end position="327"/>
    </location>
</feature>
<evidence type="ECO:0000256" key="4">
    <source>
        <dbReference type="ARBA" id="ARBA00022679"/>
    </source>
</evidence>
<evidence type="ECO:0000256" key="10">
    <source>
        <dbReference type="SAM" id="MobiDB-lite"/>
    </source>
</evidence>
<reference evidence="14 15" key="1">
    <citation type="submission" date="2013-03" db="EMBL/GenBank/DDBJ databases">
        <title>Salinisphaera hydrothermalis C41B8 Genome Sequencing.</title>
        <authorList>
            <person name="Li C."/>
            <person name="Lai Q."/>
            <person name="Shao Z."/>
        </authorList>
    </citation>
    <scope>NUCLEOTIDE SEQUENCE [LARGE SCALE GENOMIC DNA]</scope>
    <source>
        <strain evidence="14 15">C41B8</strain>
    </source>
</reference>
<comment type="pathway">
    <text evidence="1 9">Cell wall biogenesis; peptidoglycan biosynthesis.</text>
</comment>
<name>A0A084IM67_SALHC</name>
<dbReference type="InterPro" id="IPR005490">
    <property type="entry name" value="LD_TPept_cat_dom"/>
</dbReference>
<dbReference type="GO" id="GO:0018104">
    <property type="term" value="P:peptidoglycan-protein cross-linking"/>
    <property type="evidence" value="ECO:0007669"/>
    <property type="project" value="TreeGrafter"/>
</dbReference>
<feature type="chain" id="PRO_5001776567" evidence="11">
    <location>
        <begin position="26"/>
        <end position="327"/>
    </location>
</feature>
<protein>
    <submittedName>
        <fullName evidence="14">ErfK/YbiS/YcfS/YnhG family protein</fullName>
    </submittedName>
</protein>
<evidence type="ECO:0000256" key="11">
    <source>
        <dbReference type="SAM" id="SignalP"/>
    </source>
</evidence>
<organism evidence="14 15">
    <name type="scientific">Salinisphaera hydrothermalis (strain C41B8)</name>
    <dbReference type="NCBI Taxonomy" id="1304275"/>
    <lineage>
        <taxon>Bacteria</taxon>
        <taxon>Pseudomonadati</taxon>
        <taxon>Pseudomonadota</taxon>
        <taxon>Gammaproteobacteria</taxon>
        <taxon>Salinisphaerales</taxon>
        <taxon>Salinisphaeraceae</taxon>
        <taxon>Salinisphaera</taxon>
    </lineage>
</organism>
<evidence type="ECO:0000259" key="13">
    <source>
        <dbReference type="PROSITE" id="PS52029"/>
    </source>
</evidence>
<dbReference type="Pfam" id="PF03734">
    <property type="entry name" value="YkuD"/>
    <property type="match status" value="1"/>
</dbReference>
<dbReference type="PANTHER" id="PTHR30582:SF24">
    <property type="entry name" value="L,D-TRANSPEPTIDASE ERFK_SRFK-RELATED"/>
    <property type="match status" value="1"/>
</dbReference>
<dbReference type="Proteomes" id="UP000028302">
    <property type="component" value="Unassembled WGS sequence"/>
</dbReference>
<dbReference type="UniPathway" id="UPA00219"/>
<dbReference type="GO" id="GO:0005576">
    <property type="term" value="C:extracellular region"/>
    <property type="evidence" value="ECO:0007669"/>
    <property type="project" value="TreeGrafter"/>
</dbReference>
<gene>
    <name evidence="14" type="ORF">C41B8_08295</name>
</gene>
<comment type="similarity">
    <text evidence="2">Belongs to the YkuD family.</text>
</comment>
<evidence type="ECO:0000256" key="1">
    <source>
        <dbReference type="ARBA" id="ARBA00004752"/>
    </source>
</evidence>
<evidence type="ECO:0000313" key="15">
    <source>
        <dbReference type="Proteomes" id="UP000028302"/>
    </source>
</evidence>
<dbReference type="InterPro" id="IPR018392">
    <property type="entry name" value="LysM"/>
</dbReference>
<dbReference type="GO" id="GO:0071555">
    <property type="term" value="P:cell wall organization"/>
    <property type="evidence" value="ECO:0007669"/>
    <property type="project" value="UniProtKB-UniRule"/>
</dbReference>
<dbReference type="PROSITE" id="PS52029">
    <property type="entry name" value="LD_TPASE"/>
    <property type="match status" value="1"/>
</dbReference>
<dbReference type="SUPFAM" id="SSF141523">
    <property type="entry name" value="L,D-transpeptidase catalytic domain-like"/>
    <property type="match status" value="1"/>
</dbReference>
<dbReference type="GO" id="GO:0016757">
    <property type="term" value="F:glycosyltransferase activity"/>
    <property type="evidence" value="ECO:0007669"/>
    <property type="project" value="UniProtKB-KW"/>
</dbReference>
<dbReference type="AlphaFoldDB" id="A0A084IM67"/>
<comment type="caution">
    <text evidence="14">The sequence shown here is derived from an EMBL/GenBank/DDBJ whole genome shotgun (WGS) entry which is preliminary data.</text>
</comment>
<evidence type="ECO:0000256" key="3">
    <source>
        <dbReference type="ARBA" id="ARBA00022676"/>
    </source>
</evidence>
<evidence type="ECO:0000256" key="2">
    <source>
        <dbReference type="ARBA" id="ARBA00005992"/>
    </source>
</evidence>
<feature type="active site" description="Proton donor/acceptor" evidence="9">
    <location>
        <position position="197"/>
    </location>
</feature>
<keyword evidence="3" id="KW-0328">Glycosyltransferase</keyword>
<evidence type="ECO:0000259" key="12">
    <source>
        <dbReference type="PROSITE" id="PS51782"/>
    </source>
</evidence>
<dbReference type="Gene3D" id="2.40.440.10">
    <property type="entry name" value="L,D-transpeptidase catalytic domain-like"/>
    <property type="match status" value="1"/>
</dbReference>
<accession>A0A084IM67</accession>
<keyword evidence="4" id="KW-0808">Transferase</keyword>
<keyword evidence="15" id="KW-1185">Reference proteome</keyword>
<dbReference type="PANTHER" id="PTHR30582">
    <property type="entry name" value="L,D-TRANSPEPTIDASE"/>
    <property type="match status" value="1"/>
</dbReference>
<dbReference type="GO" id="GO:0071972">
    <property type="term" value="F:peptidoglycan L,D-transpeptidase activity"/>
    <property type="evidence" value="ECO:0007669"/>
    <property type="project" value="TreeGrafter"/>
</dbReference>
<feature type="domain" description="L,D-TPase catalytic" evidence="13">
    <location>
        <begin position="98"/>
        <end position="237"/>
    </location>
</feature>
<dbReference type="GO" id="GO:0008360">
    <property type="term" value="P:regulation of cell shape"/>
    <property type="evidence" value="ECO:0007669"/>
    <property type="project" value="UniProtKB-UniRule"/>
</dbReference>
<dbReference type="RefSeq" id="WP_051883283.1">
    <property type="nucleotide sequence ID" value="NZ_APNK01000009.1"/>
</dbReference>
<feature type="active site" description="Nucleophile" evidence="9">
    <location>
        <position position="213"/>
    </location>
</feature>
<dbReference type="eggNOG" id="COG1376">
    <property type="taxonomic scope" value="Bacteria"/>
</dbReference>
<keyword evidence="7 9" id="KW-0573">Peptidoglycan synthesis</keyword>
<evidence type="ECO:0000313" key="14">
    <source>
        <dbReference type="EMBL" id="KEZ77801.1"/>
    </source>
</evidence>
<keyword evidence="8 9" id="KW-0961">Cell wall biogenesis/degradation</keyword>
<dbReference type="CDD" id="cd16913">
    <property type="entry name" value="YkuD_like"/>
    <property type="match status" value="1"/>
</dbReference>